<comment type="caution">
    <text evidence="1">The sequence shown here is derived from an EMBL/GenBank/DDBJ whole genome shotgun (WGS) entry which is preliminary data.</text>
</comment>
<protein>
    <recommendedName>
        <fullName evidence="3">EcsC family protein</fullName>
    </recommendedName>
</protein>
<sequence>MSATTSSAMTAGDARAWEAVQRWRTTTAAGPGWWGRLGSWAVTGLRWLPGADLVDDLVGDVVLPTVLEPLHDLGLRLGWATAGGAEHVLAALVAAGFEVTGPADLRRLDVDDLRAARGSLERVHTAAAGVRGGLSGAAAGAAAGASSAAVGLAAGLAAIALDTVLAAATCTRAVARVAQHYGYDPAEPSEREFALAVLAAGLSPHPHEAVVGPVPAHLGLARSVPALGVGLGVVLSVRQIGRVLETAEHLYTERFLREKYSVPDPMSFSQPAVAA</sequence>
<evidence type="ECO:0000313" key="2">
    <source>
        <dbReference type="Proteomes" id="UP001595947"/>
    </source>
</evidence>
<evidence type="ECO:0008006" key="3">
    <source>
        <dbReference type="Google" id="ProtNLM"/>
    </source>
</evidence>
<gene>
    <name evidence="1" type="ORF">ACFPBZ_01655</name>
</gene>
<reference evidence="2" key="1">
    <citation type="journal article" date="2019" name="Int. J. Syst. Evol. Microbiol.">
        <title>The Global Catalogue of Microorganisms (GCM) 10K type strain sequencing project: providing services to taxonomists for standard genome sequencing and annotation.</title>
        <authorList>
            <consortium name="The Broad Institute Genomics Platform"/>
            <consortium name="The Broad Institute Genome Sequencing Center for Infectious Disease"/>
            <person name="Wu L."/>
            <person name="Ma J."/>
        </authorList>
    </citation>
    <scope>NUCLEOTIDE SEQUENCE [LARGE SCALE GENOMIC DNA]</scope>
    <source>
        <strain evidence="2">CGMCC 4.7093</strain>
    </source>
</reference>
<dbReference type="RefSeq" id="WP_378034229.1">
    <property type="nucleotide sequence ID" value="NZ_JBHSIV010000001.1"/>
</dbReference>
<dbReference type="EMBL" id="JBHSIV010000001">
    <property type="protein sequence ID" value="MFC5060896.1"/>
    <property type="molecule type" value="Genomic_DNA"/>
</dbReference>
<evidence type="ECO:0000313" key="1">
    <source>
        <dbReference type="EMBL" id="MFC5060896.1"/>
    </source>
</evidence>
<proteinExistence type="predicted"/>
<accession>A0ABV9YK91</accession>
<keyword evidence="2" id="KW-1185">Reference proteome</keyword>
<name>A0ABV9YK91_9PSEU</name>
<organism evidence="1 2">
    <name type="scientific">Actinomycetospora atypica</name>
    <dbReference type="NCBI Taxonomy" id="1290095"/>
    <lineage>
        <taxon>Bacteria</taxon>
        <taxon>Bacillati</taxon>
        <taxon>Actinomycetota</taxon>
        <taxon>Actinomycetes</taxon>
        <taxon>Pseudonocardiales</taxon>
        <taxon>Pseudonocardiaceae</taxon>
        <taxon>Actinomycetospora</taxon>
    </lineage>
</organism>
<dbReference type="Proteomes" id="UP001595947">
    <property type="component" value="Unassembled WGS sequence"/>
</dbReference>